<evidence type="ECO:0000313" key="2">
    <source>
        <dbReference type="Proteomes" id="UP001642360"/>
    </source>
</evidence>
<gene>
    <name evidence="1" type="ORF">ILEXP_LOCUS8322</name>
</gene>
<sequence>TDDFGVCNLPRASVAPTGALRNVTSSSNLNGRLNQLQWLFATVLVAIPIAL</sequence>
<dbReference type="EMBL" id="CAUOFW020001078">
    <property type="protein sequence ID" value="CAK9140810.1"/>
    <property type="molecule type" value="Genomic_DNA"/>
</dbReference>
<keyword evidence="2" id="KW-1185">Reference proteome</keyword>
<reference evidence="1 2" key="1">
    <citation type="submission" date="2024-02" db="EMBL/GenBank/DDBJ databases">
        <authorList>
            <person name="Vignale AGUSTIN F."/>
            <person name="Sosa J E."/>
            <person name="Modenutti C."/>
        </authorList>
    </citation>
    <scope>NUCLEOTIDE SEQUENCE [LARGE SCALE GENOMIC DNA]</scope>
</reference>
<evidence type="ECO:0000313" key="1">
    <source>
        <dbReference type="EMBL" id="CAK9140810.1"/>
    </source>
</evidence>
<comment type="caution">
    <text evidence="1">The sequence shown here is derived from an EMBL/GenBank/DDBJ whole genome shotgun (WGS) entry which is preliminary data.</text>
</comment>
<accession>A0ABC8R735</accession>
<dbReference type="AlphaFoldDB" id="A0ABC8R735"/>
<dbReference type="Proteomes" id="UP001642360">
    <property type="component" value="Unassembled WGS sequence"/>
</dbReference>
<feature type="non-terminal residue" evidence="1">
    <location>
        <position position="1"/>
    </location>
</feature>
<protein>
    <submittedName>
        <fullName evidence="1">Uncharacterized protein</fullName>
    </submittedName>
</protein>
<organism evidence="1 2">
    <name type="scientific">Ilex paraguariensis</name>
    <name type="common">yerba mate</name>
    <dbReference type="NCBI Taxonomy" id="185542"/>
    <lineage>
        <taxon>Eukaryota</taxon>
        <taxon>Viridiplantae</taxon>
        <taxon>Streptophyta</taxon>
        <taxon>Embryophyta</taxon>
        <taxon>Tracheophyta</taxon>
        <taxon>Spermatophyta</taxon>
        <taxon>Magnoliopsida</taxon>
        <taxon>eudicotyledons</taxon>
        <taxon>Gunneridae</taxon>
        <taxon>Pentapetalae</taxon>
        <taxon>asterids</taxon>
        <taxon>campanulids</taxon>
        <taxon>Aquifoliales</taxon>
        <taxon>Aquifoliaceae</taxon>
        <taxon>Ilex</taxon>
    </lineage>
</organism>
<name>A0ABC8R735_9AQUA</name>
<proteinExistence type="predicted"/>